<gene>
    <name evidence="5" type="ORF">SAMN05443529_101229</name>
</gene>
<dbReference type="STRING" id="1121419.SAMN05443529_101229"/>
<evidence type="ECO:0000256" key="4">
    <source>
        <dbReference type="SAM" id="MobiDB-lite"/>
    </source>
</evidence>
<evidence type="ECO:0000256" key="1">
    <source>
        <dbReference type="ARBA" id="ARBA00010577"/>
    </source>
</evidence>
<dbReference type="GO" id="GO:0044781">
    <property type="term" value="P:bacterial-type flagellum organization"/>
    <property type="evidence" value="ECO:0007669"/>
    <property type="project" value="UniProtKB-UniRule"/>
</dbReference>
<keyword evidence="6" id="KW-1185">Reference proteome</keyword>
<proteinExistence type="inferred from homology"/>
<keyword evidence="5" id="KW-0282">Flagellum</keyword>
<comment type="similarity">
    <text evidence="1 3">Belongs to the FlgD family.</text>
</comment>
<feature type="compositionally biased region" description="Acidic residues" evidence="4">
    <location>
        <begin position="160"/>
        <end position="178"/>
    </location>
</feature>
<feature type="compositionally biased region" description="Polar residues" evidence="4">
    <location>
        <begin position="186"/>
        <end position="213"/>
    </location>
</feature>
<name>A0A1G7RY06_9FIRM</name>
<keyword evidence="5" id="KW-0966">Cell projection</keyword>
<evidence type="ECO:0000256" key="2">
    <source>
        <dbReference type="ARBA" id="ARBA00022795"/>
    </source>
</evidence>
<dbReference type="RefSeq" id="WP_092328812.1">
    <property type="nucleotide sequence ID" value="NZ_FNCP01000001.1"/>
</dbReference>
<protein>
    <recommendedName>
        <fullName evidence="3">Basal-body rod modification protein FlgD</fullName>
    </recommendedName>
</protein>
<dbReference type="Proteomes" id="UP000198656">
    <property type="component" value="Unassembled WGS sequence"/>
</dbReference>
<reference evidence="6" key="1">
    <citation type="submission" date="2016-10" db="EMBL/GenBank/DDBJ databases">
        <authorList>
            <person name="Varghese N."/>
            <person name="Submissions S."/>
        </authorList>
    </citation>
    <scope>NUCLEOTIDE SEQUENCE [LARGE SCALE GENOMIC DNA]</scope>
    <source>
        <strain evidence="6">DSM 8344</strain>
    </source>
</reference>
<accession>A0A1G7RY06</accession>
<dbReference type="InterPro" id="IPR005648">
    <property type="entry name" value="FlgD"/>
</dbReference>
<feature type="compositionally biased region" description="Low complexity" evidence="4">
    <location>
        <begin position="1"/>
        <end position="20"/>
    </location>
</feature>
<dbReference type="EMBL" id="FNCP01000001">
    <property type="protein sequence ID" value="SDG15574.1"/>
    <property type="molecule type" value="Genomic_DNA"/>
</dbReference>
<organism evidence="5 6">
    <name type="scientific">Desulfosporosinus hippei DSM 8344</name>
    <dbReference type="NCBI Taxonomy" id="1121419"/>
    <lineage>
        <taxon>Bacteria</taxon>
        <taxon>Bacillati</taxon>
        <taxon>Bacillota</taxon>
        <taxon>Clostridia</taxon>
        <taxon>Eubacteriales</taxon>
        <taxon>Desulfitobacteriaceae</taxon>
        <taxon>Desulfosporosinus</taxon>
    </lineage>
</organism>
<feature type="region of interest" description="Disordered" evidence="4">
    <location>
        <begin position="155"/>
        <end position="213"/>
    </location>
</feature>
<comment type="function">
    <text evidence="3">Required for flagellar hook formation. May act as a scaffolding protein.</text>
</comment>
<keyword evidence="2 3" id="KW-1005">Bacterial flagellum biogenesis</keyword>
<evidence type="ECO:0000313" key="6">
    <source>
        <dbReference type="Proteomes" id="UP000198656"/>
    </source>
</evidence>
<keyword evidence="5" id="KW-0969">Cilium</keyword>
<evidence type="ECO:0000313" key="5">
    <source>
        <dbReference type="EMBL" id="SDG15574.1"/>
    </source>
</evidence>
<dbReference type="AlphaFoldDB" id="A0A1G7RY06"/>
<feature type="region of interest" description="Disordered" evidence="4">
    <location>
        <begin position="1"/>
        <end position="23"/>
    </location>
</feature>
<evidence type="ECO:0000256" key="3">
    <source>
        <dbReference type="RuleBase" id="RU362076"/>
    </source>
</evidence>
<dbReference type="Pfam" id="PF03963">
    <property type="entry name" value="FlgD"/>
    <property type="match status" value="1"/>
</dbReference>
<sequence>MSNINGTTYKTSSTSNTSGSQGIVTNDSLGKDDFLKLLVAQLQNQDPLNPVDNKESIAQLASFSSLEQMNNIAASMETLSKSMTFFSQQSALTQGAAMIGKWVSGVDIDGVTVIEGTVEAVKWLDGDPKLQVRKADGSLKDIELGLLTLIKEPTPVVTPDVEEPTENTEDETDLELDTVSDTSTDQNTAPETDTSINNDNVINTDSGTDTEII</sequence>
<dbReference type="OrthoDB" id="280334at2"/>